<dbReference type="Gene3D" id="1.10.3860.10">
    <property type="entry name" value="Sodium:dicarboxylate symporter"/>
    <property type="match status" value="1"/>
</dbReference>
<dbReference type="InterPro" id="IPR001991">
    <property type="entry name" value="Na-dicarboxylate_symporter"/>
</dbReference>
<keyword evidence="3 6" id="KW-0812">Transmembrane</keyword>
<evidence type="ECO:0000256" key="2">
    <source>
        <dbReference type="ARBA" id="ARBA00022448"/>
    </source>
</evidence>
<dbReference type="GO" id="GO:0016020">
    <property type="term" value="C:membrane"/>
    <property type="evidence" value="ECO:0007669"/>
    <property type="project" value="UniProtKB-SubCell"/>
</dbReference>
<keyword evidence="5 6" id="KW-0472">Membrane</keyword>
<dbReference type="AlphaFoldDB" id="A0A2S3U9D7"/>
<reference evidence="7 8" key="1">
    <citation type="submission" date="2017-06" db="EMBL/GenBank/DDBJ databases">
        <title>Genome sequence of Lactobacillus plantarum subsp. plantarum strain SRCM101258.</title>
        <authorList>
            <person name="Cho S.H."/>
        </authorList>
    </citation>
    <scope>NUCLEOTIDE SEQUENCE [LARGE SCALE GENOMIC DNA]</scope>
    <source>
        <strain evidence="7 8">SRCM101258</strain>
    </source>
</reference>
<accession>A0A2S3U9D7</accession>
<evidence type="ECO:0000313" key="7">
    <source>
        <dbReference type="EMBL" id="POD88928.1"/>
    </source>
</evidence>
<proteinExistence type="predicted"/>
<evidence type="ECO:0000256" key="3">
    <source>
        <dbReference type="ARBA" id="ARBA00022692"/>
    </source>
</evidence>
<name>A0A2S3U9D7_LACPN</name>
<evidence type="ECO:0000313" key="8">
    <source>
        <dbReference type="Proteomes" id="UP000236990"/>
    </source>
</evidence>
<keyword evidence="2" id="KW-0813">Transport</keyword>
<dbReference type="Pfam" id="PF00375">
    <property type="entry name" value="SDF"/>
    <property type="match status" value="1"/>
</dbReference>
<evidence type="ECO:0000256" key="4">
    <source>
        <dbReference type="ARBA" id="ARBA00022989"/>
    </source>
</evidence>
<gene>
    <name evidence="7" type="ORF">S101258_00344</name>
</gene>
<comment type="caution">
    <text evidence="7">The sequence shown here is derived from an EMBL/GenBank/DDBJ whole genome shotgun (WGS) entry which is preliminary data.</text>
</comment>
<evidence type="ECO:0000256" key="5">
    <source>
        <dbReference type="ARBA" id="ARBA00023136"/>
    </source>
</evidence>
<protein>
    <submittedName>
        <fullName evidence="7">Uncharacterized protein</fullName>
    </submittedName>
</protein>
<organism evidence="7 8">
    <name type="scientific">Lactiplantibacillus plantarum subsp. plantarum</name>
    <dbReference type="NCBI Taxonomy" id="337330"/>
    <lineage>
        <taxon>Bacteria</taxon>
        <taxon>Bacillati</taxon>
        <taxon>Bacillota</taxon>
        <taxon>Bacilli</taxon>
        <taxon>Lactobacillales</taxon>
        <taxon>Lactobacillaceae</taxon>
        <taxon>Lactiplantibacillus</taxon>
    </lineage>
</organism>
<dbReference type="GO" id="GO:0015293">
    <property type="term" value="F:symporter activity"/>
    <property type="evidence" value="ECO:0007669"/>
    <property type="project" value="InterPro"/>
</dbReference>
<sequence length="68" mass="7984">MIILPLIFPVVITAVVKIFNQKSFGHILLKTFVYFFVITTIIIALFLLAAYYFWIWYWGHMLALTSVL</sequence>
<keyword evidence="4 6" id="KW-1133">Transmembrane helix</keyword>
<dbReference type="SUPFAM" id="SSF118215">
    <property type="entry name" value="Proton glutamate symport protein"/>
    <property type="match status" value="1"/>
</dbReference>
<dbReference type="Proteomes" id="UP000236990">
    <property type="component" value="Unassembled WGS sequence"/>
</dbReference>
<feature type="transmembrane region" description="Helical" evidence="6">
    <location>
        <begin position="32"/>
        <end position="54"/>
    </location>
</feature>
<dbReference type="EMBL" id="NKCZ01000055">
    <property type="protein sequence ID" value="POD88928.1"/>
    <property type="molecule type" value="Genomic_DNA"/>
</dbReference>
<comment type="subcellular location">
    <subcellularLocation>
        <location evidence="1">Membrane</location>
        <topology evidence="1">Multi-pass membrane protein</topology>
    </subcellularLocation>
</comment>
<evidence type="ECO:0000256" key="6">
    <source>
        <dbReference type="SAM" id="Phobius"/>
    </source>
</evidence>
<dbReference type="InterPro" id="IPR036458">
    <property type="entry name" value="Na:dicarbo_symporter_sf"/>
</dbReference>
<evidence type="ECO:0000256" key="1">
    <source>
        <dbReference type="ARBA" id="ARBA00004141"/>
    </source>
</evidence>